<reference evidence="4" key="1">
    <citation type="journal article" date="2019" name="Int. J. Syst. Evol. Microbiol.">
        <title>The Global Catalogue of Microorganisms (GCM) 10K type strain sequencing project: providing services to taxonomists for standard genome sequencing and annotation.</title>
        <authorList>
            <consortium name="The Broad Institute Genomics Platform"/>
            <consortium name="The Broad Institute Genome Sequencing Center for Infectious Disease"/>
            <person name="Wu L."/>
            <person name="Ma J."/>
        </authorList>
    </citation>
    <scope>NUCLEOTIDE SEQUENCE [LARGE SCALE GENOMIC DNA]</scope>
    <source>
        <strain evidence="4">2902at01</strain>
    </source>
</reference>
<dbReference type="InterPro" id="IPR016195">
    <property type="entry name" value="Pol/histidinol_Pase-like"/>
</dbReference>
<evidence type="ECO:0000259" key="2">
    <source>
        <dbReference type="SMART" id="SM00481"/>
    </source>
</evidence>
<dbReference type="PANTHER" id="PTHR42924">
    <property type="entry name" value="EXONUCLEASE"/>
    <property type="match status" value="1"/>
</dbReference>
<feature type="region of interest" description="Disordered" evidence="1">
    <location>
        <begin position="1"/>
        <end position="29"/>
    </location>
</feature>
<dbReference type="SMART" id="SM00481">
    <property type="entry name" value="POLIIIAc"/>
    <property type="match status" value="1"/>
</dbReference>
<dbReference type="InterPro" id="IPR004013">
    <property type="entry name" value="PHP_dom"/>
</dbReference>
<dbReference type="Pfam" id="PF02811">
    <property type="entry name" value="PHP"/>
    <property type="match status" value="1"/>
</dbReference>
<evidence type="ECO:0000313" key="3">
    <source>
        <dbReference type="EMBL" id="MFC4104659.1"/>
    </source>
</evidence>
<dbReference type="Gene3D" id="3.20.20.140">
    <property type="entry name" value="Metal-dependent hydrolases"/>
    <property type="match status" value="1"/>
</dbReference>
<dbReference type="PANTHER" id="PTHR42924:SF3">
    <property type="entry name" value="POLYMERASE_HISTIDINOL PHOSPHATASE N-TERMINAL DOMAIN-CONTAINING PROTEIN"/>
    <property type="match status" value="1"/>
</dbReference>
<proteinExistence type="predicted"/>
<gene>
    <name evidence="3" type="ORF">ACFOX0_01720</name>
</gene>
<dbReference type="Gene3D" id="1.10.150.650">
    <property type="match status" value="1"/>
</dbReference>
<sequence length="299" mass="31454">MSPLRHDPDDGGPPAAGIDLHTHSTASDGTLSPAELVRAAAGTGLDVLAITDHDTTSGWAPAVAALPPGLTLIRGAELSCRWYGGQPAVALHLLAYLFDPDEAELRAELARVRAAREVRGERIVELLRADGVDVDWADIRARAAGGTVGRPHIAQALIRAGLVTSTAEAFTARWLGERYRLPKEDIDVFRAVELVRRAGGVPVFAHPRASRRGPVVPDRLIVELAAAGLAGLEADHEDHSPAERAHVRALAAELGLLVTGSSDFHGGNKRVRLGAFGTAPEVYERLIGLASGVTPVASA</sequence>
<dbReference type="EMBL" id="JBHSBN010000001">
    <property type="protein sequence ID" value="MFC4104659.1"/>
    <property type="molecule type" value="Genomic_DNA"/>
</dbReference>
<evidence type="ECO:0000256" key="1">
    <source>
        <dbReference type="SAM" id="MobiDB-lite"/>
    </source>
</evidence>
<organism evidence="3 4">
    <name type="scientific">Micromonospora zhanjiangensis</name>
    <dbReference type="NCBI Taxonomy" id="1522057"/>
    <lineage>
        <taxon>Bacteria</taxon>
        <taxon>Bacillati</taxon>
        <taxon>Actinomycetota</taxon>
        <taxon>Actinomycetes</taxon>
        <taxon>Micromonosporales</taxon>
        <taxon>Micromonosporaceae</taxon>
        <taxon>Micromonospora</taxon>
    </lineage>
</organism>
<name>A0ABV8KF37_9ACTN</name>
<dbReference type="Proteomes" id="UP001595868">
    <property type="component" value="Unassembled WGS sequence"/>
</dbReference>
<keyword evidence="4" id="KW-1185">Reference proteome</keyword>
<dbReference type="CDD" id="cd07438">
    <property type="entry name" value="PHP_HisPPase_AMP"/>
    <property type="match status" value="1"/>
</dbReference>
<dbReference type="RefSeq" id="WP_377541588.1">
    <property type="nucleotide sequence ID" value="NZ_JBHSBN010000001.1"/>
</dbReference>
<protein>
    <submittedName>
        <fullName evidence="3">PHP domain-containing protein</fullName>
    </submittedName>
</protein>
<accession>A0ABV8KF37</accession>
<dbReference type="SUPFAM" id="SSF89550">
    <property type="entry name" value="PHP domain-like"/>
    <property type="match status" value="1"/>
</dbReference>
<comment type="caution">
    <text evidence="3">The sequence shown here is derived from an EMBL/GenBank/DDBJ whole genome shotgun (WGS) entry which is preliminary data.</text>
</comment>
<dbReference type="InterPro" id="IPR052018">
    <property type="entry name" value="PHP_domain"/>
</dbReference>
<feature type="domain" description="Polymerase/histidinol phosphatase N-terminal" evidence="2">
    <location>
        <begin position="18"/>
        <end position="82"/>
    </location>
</feature>
<evidence type="ECO:0000313" key="4">
    <source>
        <dbReference type="Proteomes" id="UP001595868"/>
    </source>
</evidence>
<dbReference type="InterPro" id="IPR003141">
    <property type="entry name" value="Pol/His_phosphatase_N"/>
</dbReference>